<feature type="transmembrane region" description="Helical" evidence="8">
    <location>
        <begin position="325"/>
        <end position="349"/>
    </location>
</feature>
<dbReference type="Proteomes" id="UP001497453">
    <property type="component" value="Chromosome 3"/>
</dbReference>
<evidence type="ECO:0000256" key="3">
    <source>
        <dbReference type="ARBA" id="ARBA00022787"/>
    </source>
</evidence>
<keyword evidence="8" id="KW-1133">Transmembrane helix</keyword>
<dbReference type="PANTHER" id="PTHR12289:SF41">
    <property type="entry name" value="FAILED AXON CONNECTIONS-RELATED"/>
    <property type="match status" value="1"/>
</dbReference>
<dbReference type="InterPro" id="IPR019564">
    <property type="entry name" value="Sam37/metaxin_N"/>
</dbReference>
<evidence type="ECO:0000256" key="4">
    <source>
        <dbReference type="ARBA" id="ARBA00022927"/>
    </source>
</evidence>
<sequence>MSSGTQLVLHVWPELEGALSLDSQCIAAILYLQLTIPGRFSIAYCTNPDESPSGQLPYLTHGLHTESGLLAIQKFVEKLDGVVSPDAGLSGVERAQNIARVAHVESELGDLVAHCLFCLRANWYGYTRKTLVSELPVPQRYYLPDRLRLSYKPRLLAAELWDVPEIEEEDVKAPTGFQRLTGKRRRDKNSKGKFKSIYAREKVLERAQAILDVYSKLLGTKRFFHPDSERPSSLDIIFASHIQLLQLPLSDPLFQTLLTERYPTLITHANLVHSTAFPTPESFPPLAERVTSTSILSLFPVSRIFQKKTAHPPTPEERKFALMRWGFFGAAVGAFGLYMHAIGLFAVVANTYNSLRVVKSVDSEHEDEEEDEDEIVEHELEEEVDEDDSVGREE</sequence>
<protein>
    <recommendedName>
        <fullName evidence="9">Mitochondrial outer membrane transport complex Sam37/metaxin N-terminal domain-containing protein</fullName>
    </recommendedName>
</protein>
<evidence type="ECO:0000256" key="2">
    <source>
        <dbReference type="ARBA" id="ARBA00022448"/>
    </source>
</evidence>
<organism evidence="10 11">
    <name type="scientific">Somion occarium</name>
    <dbReference type="NCBI Taxonomy" id="3059160"/>
    <lineage>
        <taxon>Eukaryota</taxon>
        <taxon>Fungi</taxon>
        <taxon>Dikarya</taxon>
        <taxon>Basidiomycota</taxon>
        <taxon>Agaricomycotina</taxon>
        <taxon>Agaricomycetes</taxon>
        <taxon>Polyporales</taxon>
        <taxon>Cerrenaceae</taxon>
        <taxon>Somion</taxon>
    </lineage>
</organism>
<dbReference type="EMBL" id="OZ037946">
    <property type="protein sequence ID" value="CAL1704595.1"/>
    <property type="molecule type" value="Genomic_DNA"/>
</dbReference>
<evidence type="ECO:0000256" key="7">
    <source>
        <dbReference type="SAM" id="MobiDB-lite"/>
    </source>
</evidence>
<proteinExistence type="predicted"/>
<evidence type="ECO:0000256" key="8">
    <source>
        <dbReference type="SAM" id="Phobius"/>
    </source>
</evidence>
<feature type="region of interest" description="Disordered" evidence="7">
    <location>
        <begin position="361"/>
        <end position="394"/>
    </location>
</feature>
<accession>A0ABP1D9Q3</accession>
<dbReference type="PANTHER" id="PTHR12289">
    <property type="entry name" value="METAXIN RELATED"/>
    <property type="match status" value="1"/>
</dbReference>
<keyword evidence="8" id="KW-0812">Transmembrane</keyword>
<keyword evidence="4" id="KW-0653">Protein transport</keyword>
<comment type="subcellular location">
    <subcellularLocation>
        <location evidence="1">Mitochondrion outer membrane</location>
    </subcellularLocation>
</comment>
<reference evidence="11" key="1">
    <citation type="submission" date="2024-04" db="EMBL/GenBank/DDBJ databases">
        <authorList>
            <person name="Shaw F."/>
            <person name="Minotto A."/>
        </authorList>
    </citation>
    <scope>NUCLEOTIDE SEQUENCE [LARGE SCALE GENOMIC DNA]</scope>
</reference>
<dbReference type="CDD" id="cd03054">
    <property type="entry name" value="GST_N_Metaxin"/>
    <property type="match status" value="1"/>
</dbReference>
<evidence type="ECO:0000256" key="5">
    <source>
        <dbReference type="ARBA" id="ARBA00023128"/>
    </source>
</evidence>
<feature type="domain" description="Mitochondrial outer membrane transport complex Sam37/metaxin N-terminal" evidence="9">
    <location>
        <begin position="25"/>
        <end position="148"/>
    </location>
</feature>
<evidence type="ECO:0000313" key="10">
    <source>
        <dbReference type="EMBL" id="CAL1704595.1"/>
    </source>
</evidence>
<name>A0ABP1D9Q3_9APHY</name>
<keyword evidence="5" id="KW-0496">Mitochondrion</keyword>
<keyword evidence="2" id="KW-0813">Transport</keyword>
<evidence type="ECO:0000313" key="11">
    <source>
        <dbReference type="Proteomes" id="UP001497453"/>
    </source>
</evidence>
<feature type="compositionally biased region" description="Acidic residues" evidence="7">
    <location>
        <begin position="364"/>
        <end position="388"/>
    </location>
</feature>
<keyword evidence="6 8" id="KW-0472">Membrane</keyword>
<keyword evidence="11" id="KW-1185">Reference proteome</keyword>
<dbReference type="Pfam" id="PF10568">
    <property type="entry name" value="Tom37"/>
    <property type="match status" value="1"/>
</dbReference>
<evidence type="ECO:0000256" key="1">
    <source>
        <dbReference type="ARBA" id="ARBA00004294"/>
    </source>
</evidence>
<dbReference type="InterPro" id="IPR050931">
    <property type="entry name" value="Mito_Protein_Transport_Metaxin"/>
</dbReference>
<evidence type="ECO:0000256" key="6">
    <source>
        <dbReference type="ARBA" id="ARBA00023136"/>
    </source>
</evidence>
<gene>
    <name evidence="10" type="ORF">GFSPODELE1_LOCUS5064</name>
</gene>
<keyword evidence="3" id="KW-1000">Mitochondrion outer membrane</keyword>
<evidence type="ECO:0000259" key="9">
    <source>
        <dbReference type="Pfam" id="PF10568"/>
    </source>
</evidence>